<dbReference type="AlphaFoldDB" id="A0A7D4PZR1"/>
<proteinExistence type="predicted"/>
<reference evidence="1 2" key="1">
    <citation type="submission" date="2020-05" db="EMBL/GenBank/DDBJ databases">
        <title>Mucilaginibacter mali sp. nov.</title>
        <authorList>
            <person name="Kim H.S."/>
            <person name="Lee K.C."/>
            <person name="Suh M.K."/>
            <person name="Kim J.-S."/>
            <person name="Han K.-I."/>
            <person name="Eom M.K."/>
            <person name="Shin Y.K."/>
            <person name="Lee J.-S."/>
        </authorList>
    </citation>
    <scope>NUCLEOTIDE SEQUENCE [LARGE SCALE GENOMIC DNA]</scope>
    <source>
        <strain evidence="1 2">G2-14</strain>
    </source>
</reference>
<evidence type="ECO:0000313" key="1">
    <source>
        <dbReference type="EMBL" id="QKJ29126.1"/>
    </source>
</evidence>
<accession>A0A7D4PZR1</accession>
<dbReference type="Proteomes" id="UP000505355">
    <property type="component" value="Chromosome"/>
</dbReference>
<evidence type="ECO:0000313" key="2">
    <source>
        <dbReference type="Proteomes" id="UP000505355"/>
    </source>
</evidence>
<protein>
    <submittedName>
        <fullName evidence="1">Uncharacterized protein</fullName>
    </submittedName>
</protein>
<sequence length="88" mass="10320">MRTSLNKLQEIEQYLIREGDIADRLVFEARTIVDVDLAGEVSLQKETYAVISQYGRRRLKAELDAVHQQLFTLSRYQSFREKILGLFK</sequence>
<dbReference type="RefSeq" id="WP_173413821.1">
    <property type="nucleotide sequence ID" value="NZ_CP054139.1"/>
</dbReference>
<dbReference type="EMBL" id="CP054139">
    <property type="protein sequence ID" value="QKJ29126.1"/>
    <property type="molecule type" value="Genomic_DNA"/>
</dbReference>
<name>A0A7D4PZR1_9SPHI</name>
<gene>
    <name evidence="1" type="ORF">HQ865_04940</name>
</gene>
<dbReference type="KEGG" id="mmab:HQ865_04940"/>
<organism evidence="1 2">
    <name type="scientific">Mucilaginibacter mali</name>
    <dbReference type="NCBI Taxonomy" id="2740462"/>
    <lineage>
        <taxon>Bacteria</taxon>
        <taxon>Pseudomonadati</taxon>
        <taxon>Bacteroidota</taxon>
        <taxon>Sphingobacteriia</taxon>
        <taxon>Sphingobacteriales</taxon>
        <taxon>Sphingobacteriaceae</taxon>
        <taxon>Mucilaginibacter</taxon>
    </lineage>
</organism>
<keyword evidence="2" id="KW-1185">Reference proteome</keyword>